<protein>
    <recommendedName>
        <fullName evidence="3 13">Membrane protein insertase YidC</fullName>
    </recommendedName>
    <alternativeName>
        <fullName evidence="12 13">Foldase YidC</fullName>
    </alternativeName>
    <alternativeName>
        <fullName evidence="11 13">Membrane integrase YidC</fullName>
    </alternativeName>
    <alternativeName>
        <fullName evidence="13">Membrane protein YidC</fullName>
    </alternativeName>
</protein>
<dbReference type="HAMAP" id="MF_01810">
    <property type="entry name" value="YidC_type1"/>
    <property type="match status" value="1"/>
</dbReference>
<keyword evidence="7 13" id="KW-0653">Protein transport</keyword>
<dbReference type="KEGG" id="fau:Fraau_3287"/>
<evidence type="ECO:0000256" key="8">
    <source>
        <dbReference type="ARBA" id="ARBA00022989"/>
    </source>
</evidence>
<dbReference type="GO" id="GO:0051205">
    <property type="term" value="P:protein insertion into membrane"/>
    <property type="evidence" value="ECO:0007669"/>
    <property type="project" value="TreeGrafter"/>
</dbReference>
<evidence type="ECO:0000256" key="1">
    <source>
        <dbReference type="ARBA" id="ARBA00004429"/>
    </source>
</evidence>
<dbReference type="NCBIfam" id="NF002352">
    <property type="entry name" value="PRK01318.1-3"/>
    <property type="match status" value="1"/>
</dbReference>
<dbReference type="Proteomes" id="UP000005234">
    <property type="component" value="Chromosome"/>
</dbReference>
<comment type="similarity">
    <text evidence="2 13">Belongs to the OXA1/ALB3/YidC family. Type 1 subfamily.</text>
</comment>
<evidence type="ECO:0000313" key="17">
    <source>
        <dbReference type="Proteomes" id="UP000005234"/>
    </source>
</evidence>
<feature type="domain" description="Membrane insertase YidC N-terminal" evidence="15">
    <location>
        <begin position="68"/>
        <end position="356"/>
    </location>
</feature>
<dbReference type="Pfam" id="PF14849">
    <property type="entry name" value="YidC_periplas"/>
    <property type="match status" value="1"/>
</dbReference>
<dbReference type="PRINTS" id="PR01900">
    <property type="entry name" value="YIDCPROTEIN"/>
</dbReference>
<evidence type="ECO:0000256" key="7">
    <source>
        <dbReference type="ARBA" id="ARBA00022927"/>
    </source>
</evidence>
<feature type="transmembrane region" description="Helical" evidence="13">
    <location>
        <begin position="477"/>
        <end position="494"/>
    </location>
</feature>
<dbReference type="PANTHER" id="PTHR12428">
    <property type="entry name" value="OXA1"/>
    <property type="match status" value="1"/>
</dbReference>
<dbReference type="GO" id="GO:0032977">
    <property type="term" value="F:membrane insertase activity"/>
    <property type="evidence" value="ECO:0007669"/>
    <property type="project" value="InterPro"/>
</dbReference>
<dbReference type="InterPro" id="IPR038221">
    <property type="entry name" value="YidC_periplasmic_sf"/>
</dbReference>
<evidence type="ECO:0000256" key="4">
    <source>
        <dbReference type="ARBA" id="ARBA00022448"/>
    </source>
</evidence>
<reference evidence="16" key="1">
    <citation type="submission" date="2012-02" db="EMBL/GenBank/DDBJ databases">
        <title>The complete genome of Frateuria aurantia DSM 6220.</title>
        <authorList>
            <consortium name="US DOE Joint Genome Institute (JGI-PGF)"/>
            <person name="Lucas S."/>
            <person name="Copeland A."/>
            <person name="Lapidus A."/>
            <person name="Glavina del Rio T."/>
            <person name="Dalin E."/>
            <person name="Tice H."/>
            <person name="Bruce D."/>
            <person name="Goodwin L."/>
            <person name="Pitluck S."/>
            <person name="Peters L."/>
            <person name="Ovchinnikova G."/>
            <person name="Teshima H."/>
            <person name="Kyrpides N."/>
            <person name="Mavromatis K."/>
            <person name="Ivanova N."/>
            <person name="Brettin T."/>
            <person name="Detter J.C."/>
            <person name="Han C."/>
            <person name="Larimer F."/>
            <person name="Land M."/>
            <person name="Hauser L."/>
            <person name="Markowitz V."/>
            <person name="Cheng J.-F."/>
            <person name="Hugenholtz P."/>
            <person name="Woyke T."/>
            <person name="Wu D."/>
            <person name="Brambilla E."/>
            <person name="Klenk H.-P."/>
            <person name="Eisen J.A."/>
        </authorList>
    </citation>
    <scope>NUCLEOTIDE SEQUENCE</scope>
    <source>
        <strain evidence="16">DSM 6220</strain>
    </source>
</reference>
<dbReference type="NCBIfam" id="TIGR03592">
    <property type="entry name" value="yidC_oxa1_cterm"/>
    <property type="match status" value="1"/>
</dbReference>
<comment type="function">
    <text evidence="13">Required for the insertion and/or proper folding and/or complex formation of integral membrane proteins into the membrane. Involved in integration of membrane proteins that insert both dependently and independently of the Sec translocase complex, as well as at least some lipoproteins. Aids folding of multispanning membrane proteins.</text>
</comment>
<dbReference type="InterPro" id="IPR019998">
    <property type="entry name" value="Membr_insert_YidC"/>
</dbReference>
<feature type="transmembrane region" description="Helical" evidence="13">
    <location>
        <begin position="367"/>
        <end position="391"/>
    </location>
</feature>
<keyword evidence="17" id="KW-1185">Reference proteome</keyword>
<evidence type="ECO:0000256" key="10">
    <source>
        <dbReference type="ARBA" id="ARBA00023186"/>
    </source>
</evidence>
<dbReference type="CDD" id="cd19961">
    <property type="entry name" value="EcYidC-like_peri"/>
    <property type="match status" value="1"/>
</dbReference>
<keyword evidence="6 13" id="KW-0812">Transmembrane</keyword>
<dbReference type="RefSeq" id="WP_014404612.1">
    <property type="nucleotide sequence ID" value="NC_017033.1"/>
</dbReference>
<accession>H8L1E2</accession>
<evidence type="ECO:0000256" key="6">
    <source>
        <dbReference type="ARBA" id="ARBA00022692"/>
    </source>
</evidence>
<evidence type="ECO:0000256" key="11">
    <source>
        <dbReference type="ARBA" id="ARBA00033245"/>
    </source>
</evidence>
<keyword evidence="13" id="KW-0997">Cell inner membrane</keyword>
<comment type="subcellular location">
    <subcellularLocation>
        <location evidence="1 13">Cell inner membrane</location>
        <topology evidence="1 13">Multi-pass membrane protein</topology>
    </subcellularLocation>
</comment>
<proteinExistence type="inferred from homology"/>
<name>H8L1E2_FRAAD</name>
<evidence type="ECO:0000259" key="14">
    <source>
        <dbReference type="Pfam" id="PF02096"/>
    </source>
</evidence>
<dbReference type="EMBL" id="CP003350">
    <property type="protein sequence ID" value="AFC87610.1"/>
    <property type="molecule type" value="Genomic_DNA"/>
</dbReference>
<dbReference type="InterPro" id="IPR028055">
    <property type="entry name" value="YidC/Oxa/ALB_C"/>
</dbReference>
<dbReference type="CDD" id="cd20070">
    <property type="entry name" value="5TM_YidC_Alb3"/>
    <property type="match status" value="1"/>
</dbReference>
<dbReference type="NCBIfam" id="TIGR03593">
    <property type="entry name" value="yidC_nterm"/>
    <property type="match status" value="1"/>
</dbReference>
<feature type="transmembrane region" description="Helical" evidence="13">
    <location>
        <begin position="430"/>
        <end position="450"/>
    </location>
</feature>
<keyword evidence="4 13" id="KW-0813">Transport</keyword>
<dbReference type="Pfam" id="PF02096">
    <property type="entry name" value="60KD_IMP"/>
    <property type="match status" value="1"/>
</dbReference>
<dbReference type="eggNOG" id="COG0706">
    <property type="taxonomic scope" value="Bacteria"/>
</dbReference>
<dbReference type="AlphaFoldDB" id="H8L1E2"/>
<dbReference type="GO" id="GO:0015031">
    <property type="term" value="P:protein transport"/>
    <property type="evidence" value="ECO:0007669"/>
    <property type="project" value="UniProtKB-KW"/>
</dbReference>
<keyword evidence="8 13" id="KW-1133">Transmembrane helix</keyword>
<evidence type="ECO:0000259" key="15">
    <source>
        <dbReference type="Pfam" id="PF14849"/>
    </source>
</evidence>
<evidence type="ECO:0000256" key="3">
    <source>
        <dbReference type="ARBA" id="ARBA00015325"/>
    </source>
</evidence>
<dbReference type="InterPro" id="IPR047196">
    <property type="entry name" value="YidC_ALB_C"/>
</dbReference>
<dbReference type="HOGENOM" id="CLU_016535_3_0_6"/>
<feature type="domain" description="Membrane insertase YidC/Oxa/ALB C-terminal" evidence="14">
    <location>
        <begin position="367"/>
        <end position="546"/>
    </location>
</feature>
<evidence type="ECO:0000256" key="5">
    <source>
        <dbReference type="ARBA" id="ARBA00022475"/>
    </source>
</evidence>
<dbReference type="STRING" id="767434.Fraau_3287"/>
<evidence type="ECO:0000256" key="9">
    <source>
        <dbReference type="ARBA" id="ARBA00023136"/>
    </source>
</evidence>
<evidence type="ECO:0000313" key="16">
    <source>
        <dbReference type="EMBL" id="AFC87610.1"/>
    </source>
</evidence>
<dbReference type="InterPro" id="IPR001708">
    <property type="entry name" value="YidC/ALB3/OXA1/COX18"/>
</dbReference>
<dbReference type="Gene3D" id="2.70.98.90">
    <property type="match status" value="1"/>
</dbReference>
<organism evidence="16 17">
    <name type="scientific">Frateuria aurantia (strain ATCC 33424 / DSM 6220 / KCTC 2777 / LMG 1558 / NBRC 3245 / NCIMB 13370)</name>
    <name type="common">Acetobacter aurantius</name>
    <dbReference type="NCBI Taxonomy" id="767434"/>
    <lineage>
        <taxon>Bacteria</taxon>
        <taxon>Pseudomonadati</taxon>
        <taxon>Pseudomonadota</taxon>
        <taxon>Gammaproteobacteria</taxon>
        <taxon>Lysobacterales</taxon>
        <taxon>Rhodanobacteraceae</taxon>
        <taxon>Frateuria</taxon>
    </lineage>
</organism>
<dbReference type="OrthoDB" id="9780552at2"/>
<dbReference type="PRINTS" id="PR00701">
    <property type="entry name" value="60KDINNERMP"/>
</dbReference>
<gene>
    <name evidence="13" type="primary">yidC</name>
    <name evidence="16" type="ordered locus">Fraau_3287</name>
</gene>
<dbReference type="PANTHER" id="PTHR12428:SF65">
    <property type="entry name" value="CYTOCHROME C OXIDASE ASSEMBLY PROTEIN COX18, MITOCHONDRIAL"/>
    <property type="match status" value="1"/>
</dbReference>
<keyword evidence="10 13" id="KW-0143">Chaperone</keyword>
<feature type="transmembrane region" description="Helical" evidence="13">
    <location>
        <begin position="514"/>
        <end position="533"/>
    </location>
</feature>
<comment type="subunit">
    <text evidence="13">Interacts with the Sec translocase complex via SecD. Specifically interacts with transmembrane segments of nascent integral membrane proteins during membrane integration.</text>
</comment>
<dbReference type="InterPro" id="IPR028053">
    <property type="entry name" value="Membr_insert_YidC_N"/>
</dbReference>
<evidence type="ECO:0000256" key="13">
    <source>
        <dbReference type="HAMAP-Rule" id="MF_01810"/>
    </source>
</evidence>
<keyword evidence="9 13" id="KW-0472">Membrane</keyword>
<keyword evidence="5 13" id="KW-1003">Cell membrane</keyword>
<sequence length="559" mass="61707">MNQTRTFLLFALMAVAYFLWNAWEKDYGPQPAASSVAANAPDVDVAPTAAIPGQDTAAATPSGAGQLVTLSNDVLRLTIDTRGGNIVKSELLDFTATPRTRKNPDPAPTTLLDNSRDDIYVAQSGLVSNGGAAPDHHALFHAAQSQVKLASGQDSVRLDLDWQSPNGVKVVKSYVLKAHSYVVGFGQHIDNGGSTPWQGNAYEQLQRMAPVEDHGWWKSLTDPSSHSFFGGGWYSPQDKFQTLGFDAFKKHPLNQATIGGWISMLQHYFFVAWIPAAGEADTFSTAILGPDSARPSYILRAVSPAISVAPGQSYQHEARIYIGPKLQGTLDAVAPGLDLTTYYGWFTLIAQPLHWLLSKLEALCGNWGLAIILLVLVIKAAIWKLTALQFYSAARMRKLQPRVDALKERYGDDKMKMQQAMMDLYKKEKVNPMAGCLPVLITFPVFIGLYRVLSESVELRQAPFYGWIHDLSVQDPYFILPALYVLVMLATQWLTPPPAGMDPAQARMMKFMPLLFAVVMAFFPAGLVLYWIINGGTSLIQQWMIIRRVEQADTKLRIS</sequence>
<evidence type="ECO:0000256" key="12">
    <source>
        <dbReference type="ARBA" id="ARBA00033342"/>
    </source>
</evidence>
<dbReference type="GO" id="GO:0005886">
    <property type="term" value="C:plasma membrane"/>
    <property type="evidence" value="ECO:0007669"/>
    <property type="project" value="UniProtKB-SubCell"/>
</dbReference>
<evidence type="ECO:0000256" key="2">
    <source>
        <dbReference type="ARBA" id="ARBA00010527"/>
    </source>
</evidence>